<name>A0A8S5M778_9CAUD</name>
<dbReference type="Gene3D" id="3.60.21.10">
    <property type="match status" value="1"/>
</dbReference>
<reference evidence="1" key="1">
    <citation type="journal article" date="2021" name="Proc. Natl. Acad. Sci. U.S.A.">
        <title>A Catalog of Tens of Thousands of Viruses from Human Metagenomes Reveals Hidden Associations with Chronic Diseases.</title>
        <authorList>
            <person name="Tisza M.J."/>
            <person name="Buck C.B."/>
        </authorList>
    </citation>
    <scope>NUCLEOTIDE SEQUENCE</scope>
    <source>
        <strain evidence="1">Ctrgt10</strain>
    </source>
</reference>
<accession>A0A8S5M778</accession>
<dbReference type="InterPro" id="IPR029052">
    <property type="entry name" value="Metallo-depent_PP-like"/>
</dbReference>
<organism evidence="1">
    <name type="scientific">Siphoviridae sp. ctrgt10</name>
    <dbReference type="NCBI Taxonomy" id="2826479"/>
    <lineage>
        <taxon>Viruses</taxon>
        <taxon>Duplodnaviria</taxon>
        <taxon>Heunggongvirae</taxon>
        <taxon>Uroviricota</taxon>
        <taxon>Caudoviricetes</taxon>
    </lineage>
</organism>
<protein>
    <submittedName>
        <fullName evidence="1">DNA polymerase II small subunit</fullName>
    </submittedName>
</protein>
<proteinExistence type="predicted"/>
<sequence>MDNKTRKELYDVNITNPEEYLGFLYDAKNDGTATISYRDIADLMYDKFHYKRSASYYARHKDEFLCPVERIEACAQDNDLSPEEERILELKKERVKLSDERIQNNAYIRRLAREETIKEIALAFADKMSAKKFLDIPQEIKDTSKRDAILCVSDWHYGMEVDNALNKYSPEICKQRVEKLITKTLQHCRAYGIKHLNLLNLGDLIAGRIHLQLRLESRSDVVTQTMEVSELLAEMITKLSSELVIDYYSCVDNHSRLEPNKNDSLELETLARITDWYLQSRLSNNPNVKFNVNKFGPEIVTLTTMGHNIAAVHGDNDTPTAASSSIARLTRATYDLVLMAHRHHFAADELNETLVISNSSLMGTDSYSFKLRLSAQPSQNLIIVSDDNVTESIHRIALK</sequence>
<dbReference type="SUPFAM" id="SSF56300">
    <property type="entry name" value="Metallo-dependent phosphatases"/>
    <property type="match status" value="1"/>
</dbReference>
<dbReference type="EMBL" id="BK014839">
    <property type="protein sequence ID" value="DAD78068.1"/>
    <property type="molecule type" value="Genomic_DNA"/>
</dbReference>
<evidence type="ECO:0000313" key="1">
    <source>
        <dbReference type="EMBL" id="DAD78068.1"/>
    </source>
</evidence>